<keyword evidence="4" id="KW-1185">Reference proteome</keyword>
<dbReference type="PANTHER" id="PTHR34220:SF7">
    <property type="entry name" value="SENSOR HISTIDINE KINASE YPDA"/>
    <property type="match status" value="1"/>
</dbReference>
<gene>
    <name evidence="3" type="ORF">HMF3257_35240</name>
</gene>
<evidence type="ECO:0000256" key="1">
    <source>
        <dbReference type="SAM" id="Phobius"/>
    </source>
</evidence>
<dbReference type="InterPro" id="IPR010559">
    <property type="entry name" value="Sig_transdc_His_kin_internal"/>
</dbReference>
<reference evidence="3 4" key="1">
    <citation type="submission" date="2018-06" db="EMBL/GenBank/DDBJ databases">
        <title>Spirosoma sp. HMF3257 Genome sequencing and assembly.</title>
        <authorList>
            <person name="Kang H."/>
            <person name="Cha I."/>
            <person name="Kim H."/>
            <person name="Kang J."/>
            <person name="Joh K."/>
        </authorList>
    </citation>
    <scope>NUCLEOTIDE SEQUENCE [LARGE SCALE GENOMIC DNA]</scope>
    <source>
        <strain evidence="3 4">HMF3257</strain>
    </source>
</reference>
<comment type="caution">
    <text evidence="3">The sequence shown here is derived from an EMBL/GenBank/DDBJ whole genome shotgun (WGS) entry which is preliminary data.</text>
</comment>
<evidence type="ECO:0000313" key="3">
    <source>
        <dbReference type="EMBL" id="RAI78046.1"/>
    </source>
</evidence>
<name>A0A327NVM7_9BACT</name>
<dbReference type="PANTHER" id="PTHR34220">
    <property type="entry name" value="SENSOR HISTIDINE KINASE YPDA"/>
    <property type="match status" value="1"/>
</dbReference>
<dbReference type="RefSeq" id="WP_111349365.1">
    <property type="nucleotide sequence ID" value="NZ_QLII01000001.1"/>
</dbReference>
<proteinExistence type="predicted"/>
<feature type="transmembrane region" description="Helical" evidence="1">
    <location>
        <begin position="81"/>
        <end position="107"/>
    </location>
</feature>
<dbReference type="Pfam" id="PF06580">
    <property type="entry name" value="His_kinase"/>
    <property type="match status" value="1"/>
</dbReference>
<dbReference type="EMBL" id="QLII01000001">
    <property type="protein sequence ID" value="RAI78046.1"/>
    <property type="molecule type" value="Genomic_DNA"/>
</dbReference>
<protein>
    <recommendedName>
        <fullName evidence="2">Signal transduction histidine kinase internal region domain-containing protein</fullName>
    </recommendedName>
</protein>
<evidence type="ECO:0000259" key="2">
    <source>
        <dbReference type="Pfam" id="PF06580"/>
    </source>
</evidence>
<dbReference type="OrthoDB" id="9809908at2"/>
<keyword evidence="1" id="KW-1133">Transmembrane helix</keyword>
<evidence type="ECO:0000313" key="4">
    <source>
        <dbReference type="Proteomes" id="UP000249016"/>
    </source>
</evidence>
<dbReference type="GO" id="GO:0000155">
    <property type="term" value="F:phosphorelay sensor kinase activity"/>
    <property type="evidence" value="ECO:0007669"/>
    <property type="project" value="InterPro"/>
</dbReference>
<feature type="transmembrane region" description="Helical" evidence="1">
    <location>
        <begin position="119"/>
        <end position="139"/>
    </location>
</feature>
<feature type="transmembrane region" description="Helical" evidence="1">
    <location>
        <begin position="12"/>
        <end position="31"/>
    </location>
</feature>
<dbReference type="Proteomes" id="UP000249016">
    <property type="component" value="Unassembled WGS sequence"/>
</dbReference>
<sequence>MNLRLSWRQISGIASLIVAVLVDLPLITLTTRSRWATVAGIPDAGFSLSRLIFHIFFTFFFIELNRYVLTNRSYRPRLSLAGWYGLNFLLFLVLTGLFVAFAVLPWYSERPILVVGSTYFRTFFVWLTTLLIGNFLTVLKQNRLMQAENEQLRQQSLQAQLDALRAQLNPHFLFNSLNALSALIHQDGPKSQQYLTKLSQVLRYSLQVNQQTLVPFADEMQFTSAYAYLLTIRFGSNLLIDNQLPNDALWEIPPMSLQLLIENAVKHNVVSSSRPLAISLAVDPAGQYLVVRNACQPKLESADGMGSGLANLDSRFRLLAGKPIQIVRTDDEFSVHLPIISTI</sequence>
<dbReference type="InterPro" id="IPR050640">
    <property type="entry name" value="Bact_2-comp_sensor_kinase"/>
</dbReference>
<keyword evidence="1" id="KW-0472">Membrane</keyword>
<dbReference type="GO" id="GO:0016020">
    <property type="term" value="C:membrane"/>
    <property type="evidence" value="ECO:0007669"/>
    <property type="project" value="InterPro"/>
</dbReference>
<dbReference type="AlphaFoldDB" id="A0A327NVM7"/>
<accession>A0A327NVM7</accession>
<feature type="transmembrane region" description="Helical" evidence="1">
    <location>
        <begin position="51"/>
        <end position="69"/>
    </location>
</feature>
<organism evidence="3 4">
    <name type="scientific">Spirosoma telluris</name>
    <dbReference type="NCBI Taxonomy" id="2183553"/>
    <lineage>
        <taxon>Bacteria</taxon>
        <taxon>Pseudomonadati</taxon>
        <taxon>Bacteroidota</taxon>
        <taxon>Cytophagia</taxon>
        <taxon>Cytophagales</taxon>
        <taxon>Cytophagaceae</taxon>
        <taxon>Spirosoma</taxon>
    </lineage>
</organism>
<keyword evidence="1" id="KW-0812">Transmembrane</keyword>
<feature type="domain" description="Signal transduction histidine kinase internal region" evidence="2">
    <location>
        <begin position="159"/>
        <end position="237"/>
    </location>
</feature>